<dbReference type="STRING" id="29170.A0A368GZ33"/>
<dbReference type="Proteomes" id="UP000252519">
    <property type="component" value="Unassembled WGS sequence"/>
</dbReference>
<feature type="compositionally biased region" description="Polar residues" evidence="1">
    <location>
        <begin position="45"/>
        <end position="55"/>
    </location>
</feature>
<evidence type="ECO:0000256" key="1">
    <source>
        <dbReference type="SAM" id="MobiDB-lite"/>
    </source>
</evidence>
<name>A0A368GZ33_ANCCA</name>
<protein>
    <submittedName>
        <fullName evidence="2">Uncharacterized protein</fullName>
    </submittedName>
</protein>
<dbReference type="EMBL" id="JOJR01000031">
    <property type="protein sequence ID" value="RCN49623.1"/>
    <property type="molecule type" value="Genomic_DNA"/>
</dbReference>
<dbReference type="AlphaFoldDB" id="A0A368GZ33"/>
<accession>A0A368GZ33</accession>
<feature type="region of interest" description="Disordered" evidence="1">
    <location>
        <begin position="45"/>
        <end position="70"/>
    </location>
</feature>
<gene>
    <name evidence="2" type="ORF">ANCCAN_04247</name>
</gene>
<sequence length="112" mass="12985">MTEGLKHRPANFRNTSKSLIEVKSSCCANIRRFMMNGVQREALKTSSDSYQSVSPNKRIKGNHYGSDSEEQPTFFKKMFKRYKRRNPAPDLSQVIGRWFIFPASCICSSFMY</sequence>
<comment type="caution">
    <text evidence="2">The sequence shown here is derived from an EMBL/GenBank/DDBJ whole genome shotgun (WGS) entry which is preliminary data.</text>
</comment>
<evidence type="ECO:0000313" key="2">
    <source>
        <dbReference type="EMBL" id="RCN49623.1"/>
    </source>
</evidence>
<feature type="non-terminal residue" evidence="2">
    <location>
        <position position="112"/>
    </location>
</feature>
<organism evidence="2 3">
    <name type="scientific">Ancylostoma caninum</name>
    <name type="common">Dog hookworm</name>
    <dbReference type="NCBI Taxonomy" id="29170"/>
    <lineage>
        <taxon>Eukaryota</taxon>
        <taxon>Metazoa</taxon>
        <taxon>Ecdysozoa</taxon>
        <taxon>Nematoda</taxon>
        <taxon>Chromadorea</taxon>
        <taxon>Rhabditida</taxon>
        <taxon>Rhabditina</taxon>
        <taxon>Rhabditomorpha</taxon>
        <taxon>Strongyloidea</taxon>
        <taxon>Ancylostomatidae</taxon>
        <taxon>Ancylostomatinae</taxon>
        <taxon>Ancylostoma</taxon>
    </lineage>
</organism>
<proteinExistence type="predicted"/>
<reference evidence="2 3" key="1">
    <citation type="submission" date="2014-10" db="EMBL/GenBank/DDBJ databases">
        <title>Draft genome of the hookworm Ancylostoma caninum.</title>
        <authorList>
            <person name="Mitreva M."/>
        </authorList>
    </citation>
    <scope>NUCLEOTIDE SEQUENCE [LARGE SCALE GENOMIC DNA]</scope>
    <source>
        <strain evidence="2 3">Baltimore</strain>
    </source>
</reference>
<evidence type="ECO:0000313" key="3">
    <source>
        <dbReference type="Proteomes" id="UP000252519"/>
    </source>
</evidence>
<keyword evidence="3" id="KW-1185">Reference proteome</keyword>